<evidence type="ECO:0000256" key="2">
    <source>
        <dbReference type="ARBA" id="ARBA00022475"/>
    </source>
</evidence>
<dbReference type="PANTHER" id="PTHR25466">
    <property type="entry name" value="T-LYMPHOCYTE ACTIVATION ANTIGEN"/>
    <property type="match status" value="1"/>
</dbReference>
<dbReference type="InterPro" id="IPR053896">
    <property type="entry name" value="BTN3A2-like_Ig-C"/>
</dbReference>
<dbReference type="GO" id="GO:0031295">
    <property type="term" value="P:T cell costimulation"/>
    <property type="evidence" value="ECO:0007669"/>
    <property type="project" value="TreeGrafter"/>
</dbReference>
<reference evidence="15 16" key="1">
    <citation type="submission" date="2022-01" db="EMBL/GenBank/DDBJ databases">
        <title>A chromosome-scale genome assembly of the false clownfish, Amphiprion ocellaris.</title>
        <authorList>
            <person name="Ryu T."/>
        </authorList>
    </citation>
    <scope>NUCLEOTIDE SEQUENCE [LARGE SCALE GENOMIC DNA]</scope>
</reference>
<sequence length="344" mass="38275">MMAVNQFSVCFLVLNFLWTSSRGDVEHVCDVKEQCILPCTFEVGDEVVIHWILLGNIQVHLYHNTDQFRLQDQRFSGRTSLFKDQIAKGNASLQLTGVTLQDEGRYKCYTSTIRKSKESFINLKVEVRKVNIQLAGNNITCSSEGIYPEPKLTWSTTPPSNMNPDNTPTVQQNEMQLYSISSSLVLSDSDADVVYSCTVSTSTNRRIATLSKTTSSSGSSSETKLTCGTSKTPQMDLIWRFNHSQTIVDWKRTSSSYTVSEGWRQQVKDVSDSGDITLKNVSSDQEGIYTCELSDAEVTSSTILKLKEETKPHFVGIVVGVLVMAVAAVSIFVFCRKRPKSGVP</sequence>
<organism evidence="15 16">
    <name type="scientific">Amphiprion ocellaris</name>
    <name type="common">Clown anemonefish</name>
    <dbReference type="NCBI Taxonomy" id="80972"/>
    <lineage>
        <taxon>Eukaryota</taxon>
        <taxon>Metazoa</taxon>
        <taxon>Chordata</taxon>
        <taxon>Craniata</taxon>
        <taxon>Vertebrata</taxon>
        <taxon>Euteleostomi</taxon>
        <taxon>Actinopterygii</taxon>
        <taxon>Neopterygii</taxon>
        <taxon>Teleostei</taxon>
        <taxon>Neoteleostei</taxon>
        <taxon>Acanthomorphata</taxon>
        <taxon>Ovalentaria</taxon>
        <taxon>Pomacentridae</taxon>
        <taxon>Amphiprion</taxon>
    </lineage>
</organism>
<evidence type="ECO:0000313" key="16">
    <source>
        <dbReference type="Proteomes" id="UP001501940"/>
    </source>
</evidence>
<evidence type="ECO:0000256" key="13">
    <source>
        <dbReference type="SAM" id="SignalP"/>
    </source>
</evidence>
<feature type="chain" id="PRO_5043692023" description="Ig-like domain-containing protein" evidence="13">
    <location>
        <begin position="24"/>
        <end position="344"/>
    </location>
</feature>
<dbReference type="InterPro" id="IPR003598">
    <property type="entry name" value="Ig_sub2"/>
</dbReference>
<keyword evidence="4 13" id="KW-0732">Signal</keyword>
<evidence type="ECO:0000256" key="1">
    <source>
        <dbReference type="ARBA" id="ARBA00004251"/>
    </source>
</evidence>
<keyword evidence="5 12" id="KW-1133">Transmembrane helix</keyword>
<proteinExistence type="predicted"/>
<dbReference type="Gene3D" id="2.60.40.10">
    <property type="entry name" value="Immunoglobulins"/>
    <property type="match status" value="3"/>
</dbReference>
<dbReference type="PANTHER" id="PTHR25466:SF14">
    <property type="entry name" value="BUTYROPHILIN SUBFAMILY 2 MEMBER A2-LIKE-RELATED"/>
    <property type="match status" value="1"/>
</dbReference>
<dbReference type="GO" id="GO:0042102">
    <property type="term" value="P:positive regulation of T cell proliferation"/>
    <property type="evidence" value="ECO:0007669"/>
    <property type="project" value="TreeGrafter"/>
</dbReference>
<keyword evidence="8" id="KW-0675">Receptor</keyword>
<dbReference type="Proteomes" id="UP001501940">
    <property type="component" value="Chromosome 22"/>
</dbReference>
<dbReference type="InterPro" id="IPR013106">
    <property type="entry name" value="Ig_V-set"/>
</dbReference>
<dbReference type="Pfam" id="PF22705">
    <property type="entry name" value="C2-set_3"/>
    <property type="match status" value="1"/>
</dbReference>
<dbReference type="SMART" id="SM00409">
    <property type="entry name" value="IG"/>
    <property type="match status" value="2"/>
</dbReference>
<dbReference type="InterPro" id="IPR036179">
    <property type="entry name" value="Ig-like_dom_sf"/>
</dbReference>
<reference evidence="15" key="2">
    <citation type="submission" date="2025-08" db="UniProtKB">
        <authorList>
            <consortium name="Ensembl"/>
        </authorList>
    </citation>
    <scope>IDENTIFICATION</scope>
</reference>
<dbReference type="CDD" id="cd00096">
    <property type="entry name" value="Ig"/>
    <property type="match status" value="1"/>
</dbReference>
<keyword evidence="6 12" id="KW-0472">Membrane</keyword>
<dbReference type="SMART" id="SM00406">
    <property type="entry name" value="IGv"/>
    <property type="match status" value="1"/>
</dbReference>
<evidence type="ECO:0000313" key="15">
    <source>
        <dbReference type="Ensembl" id="ENSAOCP00000050399.1"/>
    </source>
</evidence>
<feature type="domain" description="Ig-like" evidence="14">
    <location>
        <begin position="29"/>
        <end position="122"/>
    </location>
</feature>
<dbReference type="InterPro" id="IPR013783">
    <property type="entry name" value="Ig-like_fold"/>
</dbReference>
<evidence type="ECO:0000256" key="11">
    <source>
        <dbReference type="SAM" id="MobiDB-lite"/>
    </source>
</evidence>
<dbReference type="FunFam" id="2.60.40.10:FF:000142">
    <property type="entry name" value="V-set domain-containing T-cell activation inhibitor 1"/>
    <property type="match status" value="1"/>
</dbReference>
<dbReference type="SUPFAM" id="SSF48726">
    <property type="entry name" value="Immunoglobulin"/>
    <property type="match status" value="3"/>
</dbReference>
<name>A0AAQ5YC46_AMPOC</name>
<dbReference type="GeneTree" id="ENSGT01050000244843"/>
<comment type="subcellular location">
    <subcellularLocation>
        <location evidence="1">Cell membrane</location>
        <topology evidence="1">Single-pass type I membrane protein</topology>
    </subcellularLocation>
</comment>
<evidence type="ECO:0000259" key="14">
    <source>
        <dbReference type="PROSITE" id="PS50835"/>
    </source>
</evidence>
<dbReference type="GO" id="GO:0007166">
    <property type="term" value="P:cell surface receptor signaling pathway"/>
    <property type="evidence" value="ECO:0007669"/>
    <property type="project" value="TreeGrafter"/>
</dbReference>
<dbReference type="AlphaFoldDB" id="A0AAQ5YC46"/>
<dbReference type="InterPro" id="IPR051713">
    <property type="entry name" value="T-cell_Activation_Regulation"/>
</dbReference>
<dbReference type="SMART" id="SM00408">
    <property type="entry name" value="IGc2"/>
    <property type="match status" value="2"/>
</dbReference>
<dbReference type="InterPro" id="IPR007110">
    <property type="entry name" value="Ig-like_dom"/>
</dbReference>
<evidence type="ECO:0000256" key="12">
    <source>
        <dbReference type="SAM" id="Phobius"/>
    </source>
</evidence>
<accession>A0AAQ5YC46</accession>
<feature type="signal peptide" evidence="13">
    <location>
        <begin position="1"/>
        <end position="23"/>
    </location>
</feature>
<evidence type="ECO:0000256" key="6">
    <source>
        <dbReference type="ARBA" id="ARBA00023136"/>
    </source>
</evidence>
<protein>
    <recommendedName>
        <fullName evidence="14">Ig-like domain-containing protein</fullName>
    </recommendedName>
</protein>
<feature type="region of interest" description="Disordered" evidence="11">
    <location>
        <begin position="210"/>
        <end position="229"/>
    </location>
</feature>
<dbReference type="GO" id="GO:0006955">
    <property type="term" value="P:immune response"/>
    <property type="evidence" value="ECO:0007669"/>
    <property type="project" value="TreeGrafter"/>
</dbReference>
<keyword evidence="16" id="KW-1185">Reference proteome</keyword>
<keyword evidence="7" id="KW-1015">Disulfide bond</keyword>
<dbReference type="GO" id="GO:0071222">
    <property type="term" value="P:cellular response to lipopolysaccharide"/>
    <property type="evidence" value="ECO:0007669"/>
    <property type="project" value="TreeGrafter"/>
</dbReference>
<evidence type="ECO:0000256" key="3">
    <source>
        <dbReference type="ARBA" id="ARBA00022692"/>
    </source>
</evidence>
<evidence type="ECO:0000256" key="7">
    <source>
        <dbReference type="ARBA" id="ARBA00023157"/>
    </source>
</evidence>
<evidence type="ECO:0000256" key="5">
    <source>
        <dbReference type="ARBA" id="ARBA00022989"/>
    </source>
</evidence>
<evidence type="ECO:0000256" key="10">
    <source>
        <dbReference type="ARBA" id="ARBA00023319"/>
    </source>
</evidence>
<keyword evidence="3 12" id="KW-0812">Transmembrane</keyword>
<dbReference type="Ensembl" id="ENSAOCT00000063102.1">
    <property type="protein sequence ID" value="ENSAOCP00000050399.1"/>
    <property type="gene ID" value="ENSAOCG00000003617.2"/>
</dbReference>
<feature type="domain" description="Ig-like" evidence="14">
    <location>
        <begin position="168"/>
        <end position="301"/>
    </location>
</feature>
<dbReference type="GO" id="GO:0042130">
    <property type="term" value="P:negative regulation of T cell proliferation"/>
    <property type="evidence" value="ECO:0007669"/>
    <property type="project" value="TreeGrafter"/>
</dbReference>
<dbReference type="InterPro" id="IPR003599">
    <property type="entry name" value="Ig_sub"/>
</dbReference>
<feature type="transmembrane region" description="Helical" evidence="12">
    <location>
        <begin position="314"/>
        <end position="335"/>
    </location>
</feature>
<feature type="compositionally biased region" description="Low complexity" evidence="11">
    <location>
        <begin position="210"/>
        <end position="226"/>
    </location>
</feature>
<keyword evidence="9" id="KW-0325">Glycoprotein</keyword>
<keyword evidence="10" id="KW-0393">Immunoglobulin domain</keyword>
<keyword evidence="2" id="KW-1003">Cell membrane</keyword>
<dbReference type="PROSITE" id="PS50835">
    <property type="entry name" value="IG_LIKE"/>
    <property type="match status" value="2"/>
</dbReference>
<dbReference type="Pfam" id="PF07686">
    <property type="entry name" value="V-set"/>
    <property type="match status" value="1"/>
</dbReference>
<dbReference type="GO" id="GO:0009897">
    <property type="term" value="C:external side of plasma membrane"/>
    <property type="evidence" value="ECO:0007669"/>
    <property type="project" value="TreeGrafter"/>
</dbReference>
<evidence type="ECO:0000256" key="8">
    <source>
        <dbReference type="ARBA" id="ARBA00023170"/>
    </source>
</evidence>
<evidence type="ECO:0000256" key="4">
    <source>
        <dbReference type="ARBA" id="ARBA00022729"/>
    </source>
</evidence>
<reference evidence="15" key="3">
    <citation type="submission" date="2025-09" db="UniProtKB">
        <authorList>
            <consortium name="Ensembl"/>
        </authorList>
    </citation>
    <scope>IDENTIFICATION</scope>
</reference>
<evidence type="ECO:0000256" key="9">
    <source>
        <dbReference type="ARBA" id="ARBA00023180"/>
    </source>
</evidence>